<dbReference type="Proteomes" id="UP000295361">
    <property type="component" value="Unassembled WGS sequence"/>
</dbReference>
<feature type="domain" description="YprB ribonuclease H-like" evidence="7">
    <location>
        <begin position="326"/>
        <end position="502"/>
    </location>
</feature>
<gene>
    <name evidence="8" type="ORF">DES47_101797</name>
</gene>
<evidence type="ECO:0000259" key="6">
    <source>
        <dbReference type="Pfam" id="PF13087"/>
    </source>
</evidence>
<dbReference type="Pfam" id="PF13482">
    <property type="entry name" value="RNase_H_2"/>
    <property type="match status" value="1"/>
</dbReference>
<keyword evidence="1" id="KW-0547">Nucleotide-binding</keyword>
<dbReference type="RefSeq" id="WP_133699339.1">
    <property type="nucleotide sequence ID" value="NZ_SNXS01000001.1"/>
</dbReference>
<dbReference type="InterPro" id="IPR027417">
    <property type="entry name" value="P-loop_NTPase"/>
</dbReference>
<evidence type="ECO:0000256" key="3">
    <source>
        <dbReference type="ARBA" id="ARBA00022806"/>
    </source>
</evidence>
<feature type="domain" description="PD-(D/E)XK endonuclease-like" evidence="5">
    <location>
        <begin position="110"/>
        <end position="230"/>
    </location>
</feature>
<evidence type="ECO:0000313" key="9">
    <source>
        <dbReference type="Proteomes" id="UP000295361"/>
    </source>
</evidence>
<dbReference type="SUPFAM" id="SSF52540">
    <property type="entry name" value="P-loop containing nucleoside triphosphate hydrolases"/>
    <property type="match status" value="1"/>
</dbReference>
<organism evidence="8 9">
    <name type="scientific">Roseateles toxinivorans</name>
    <dbReference type="NCBI Taxonomy" id="270368"/>
    <lineage>
        <taxon>Bacteria</taxon>
        <taxon>Pseudomonadati</taxon>
        <taxon>Pseudomonadota</taxon>
        <taxon>Betaproteobacteria</taxon>
        <taxon>Burkholderiales</taxon>
        <taxon>Sphaerotilaceae</taxon>
        <taxon>Roseateles</taxon>
    </lineage>
</organism>
<dbReference type="PANTHER" id="PTHR43788:SF8">
    <property type="entry name" value="DNA-BINDING PROTEIN SMUBP-2"/>
    <property type="match status" value="1"/>
</dbReference>
<dbReference type="Gene3D" id="3.40.50.300">
    <property type="entry name" value="P-loop containing nucleotide triphosphate hydrolases"/>
    <property type="match status" value="2"/>
</dbReference>
<dbReference type="InterPro" id="IPR050534">
    <property type="entry name" value="Coronavir_polyprotein_1ab"/>
</dbReference>
<name>A0A4R6QTM8_9BURK</name>
<accession>A0A4R6QTM8</accession>
<evidence type="ECO:0000256" key="1">
    <source>
        <dbReference type="ARBA" id="ARBA00022741"/>
    </source>
</evidence>
<sequence length="1142" mass="126611">MQLQADQIHFSATDLVNFIECEHLTALDLLGLRDDAMRSGKVKADESAELIARKGIEHERAYLAALKAQGLTVVDVAELGGSLDEKVARTLAAMQAGPDVIYQAALRDGQLFGHADFLLRVNGHPSALGSWRYEVADTKLARSPKAKFLVQLAFYSQLLARAQGSEPAAMHVVLGDQTQRSFRCADYMHYFRALLARFQSRVDALSAAEVKTYPLPCSHCDLCSWREVCEQRRLDDDHLSQVANISRVQWAKLEAQGIDTLAKLSVVPDQAKVPQMQPDTLARLRSQASLQFRARLTGRREVLVLPPDPEAERGFARLPEPDAGDMFFDMEGDPLEIGGLEYLFGLWFQDAGDWLFKAFWAHDRAQEKRALEQFMDFVTARLSRYPRAHIYHYASYEESALKRLASFHATREVEVDNLLRRRALVDLYKVVREGIRISEPSYSIKYVEHFYRPARAGDVQNAGASIVFYERWRETQDPQLLQDIEDYNRDDVVSTQQLRDWLLTLRPAGMSWRTSMAPSEPVAETGGRAEPSRAELAELRLVPYRQKLVDGLPTQVADWTDEDHQRELVYQLLDFHRRADKPGWWDLYSRMDLSAEELIESADCLGGLTLDPSCPPFPDKRSTVYTYLVPEQESKLAHGDACSRADTAQSLGKLTFDTNGRAVFRLGPKKDPLPPHLSIGPTGPIENATMVNALYRFADSVLADDDRYVALKQLLRRQRPKLKGRADGQPVLAEGQDTVAASLEAASAMDETYLYVQGPPGSGKTYTGSRMIASLLSRGQRVGIMSNSHKAINHLMAGAVRVVKELGLEVIAVKKASQGNPDSELDEVGLGVHNEYSNDDVLCSGAQLIGGTAWLFADEDADQLLDVLFVDEAGQVALANLIAAGTCARNIVLLGDQMQLAQPVQGVHPGRSGDSCLDYLLDGAATIAPDRGIFLATSFRMHPDVCRFISDAVYDGRLLPEAHNAHRQLVLADGAHALLKSAGIVHVPILHQGCSQGSEEEALLVREIYLSALQQSYTDKDGLIHSMTTENILIVAPYNVQVNLLKRTLPEGARIGTVDKFQGQEAELVIVSMTTSSEQDLPRNIEFLYSKNRLNVAISRAKCMAVVIANPALLAIKCQTPEQMALVNTLCWVAEVGALCDR</sequence>
<dbReference type="AlphaFoldDB" id="A0A4R6QTM8"/>
<dbReference type="SUPFAM" id="SSF53098">
    <property type="entry name" value="Ribonuclease H-like"/>
    <property type="match status" value="1"/>
</dbReference>
<feature type="domain" description="DNA2/NAM7 helicase-like C-terminal" evidence="6">
    <location>
        <begin position="930"/>
        <end position="1110"/>
    </location>
</feature>
<dbReference type="GO" id="GO:0005524">
    <property type="term" value="F:ATP binding"/>
    <property type="evidence" value="ECO:0007669"/>
    <property type="project" value="UniProtKB-KW"/>
</dbReference>
<dbReference type="CDD" id="cd18808">
    <property type="entry name" value="SF1_C_Upf1"/>
    <property type="match status" value="1"/>
</dbReference>
<reference evidence="8 9" key="1">
    <citation type="submission" date="2019-03" db="EMBL/GenBank/DDBJ databases">
        <title>Genomic Encyclopedia of Type Strains, Phase IV (KMG-IV): sequencing the most valuable type-strain genomes for metagenomic binning, comparative biology and taxonomic classification.</title>
        <authorList>
            <person name="Goeker M."/>
        </authorList>
    </citation>
    <scope>NUCLEOTIDE SEQUENCE [LARGE SCALE GENOMIC DNA]</scope>
    <source>
        <strain evidence="8 9">DSM 16998</strain>
    </source>
</reference>
<dbReference type="GO" id="GO:0043139">
    <property type="term" value="F:5'-3' DNA helicase activity"/>
    <property type="evidence" value="ECO:0007669"/>
    <property type="project" value="TreeGrafter"/>
</dbReference>
<dbReference type="GO" id="GO:0016787">
    <property type="term" value="F:hydrolase activity"/>
    <property type="evidence" value="ECO:0007669"/>
    <property type="project" value="UniProtKB-KW"/>
</dbReference>
<dbReference type="EMBL" id="SNXS01000001">
    <property type="protein sequence ID" value="TDP74731.1"/>
    <property type="molecule type" value="Genomic_DNA"/>
</dbReference>
<keyword evidence="3" id="KW-0347">Helicase</keyword>
<evidence type="ECO:0000256" key="2">
    <source>
        <dbReference type="ARBA" id="ARBA00022801"/>
    </source>
</evidence>
<comment type="caution">
    <text evidence="8">The sequence shown here is derived from an EMBL/GenBank/DDBJ whole genome shotgun (WGS) entry which is preliminary data.</text>
</comment>
<evidence type="ECO:0000256" key="4">
    <source>
        <dbReference type="ARBA" id="ARBA00022840"/>
    </source>
</evidence>
<keyword evidence="9" id="KW-1185">Reference proteome</keyword>
<dbReference type="InParanoid" id="A0A4R6QTM8"/>
<dbReference type="InterPro" id="IPR019993">
    <property type="entry name" value="RecB_nuclease_TM0106_put"/>
</dbReference>
<dbReference type="OrthoDB" id="9757917at2"/>
<dbReference type="PANTHER" id="PTHR43788">
    <property type="entry name" value="DNA2/NAM7 HELICASE FAMILY MEMBER"/>
    <property type="match status" value="1"/>
</dbReference>
<dbReference type="InterPro" id="IPR038726">
    <property type="entry name" value="PDDEXK_AddAB-type"/>
</dbReference>
<protein>
    <recommendedName>
        <fullName evidence="10">AAA+ ATPase domain-containing protein</fullName>
    </recommendedName>
</protein>
<dbReference type="Pfam" id="PF13087">
    <property type="entry name" value="AAA_12"/>
    <property type="match status" value="1"/>
</dbReference>
<dbReference type="InterPro" id="IPR047187">
    <property type="entry name" value="SF1_C_Upf1"/>
</dbReference>
<evidence type="ECO:0000259" key="5">
    <source>
        <dbReference type="Pfam" id="PF12705"/>
    </source>
</evidence>
<dbReference type="NCBIfam" id="TIGR03491">
    <property type="entry name" value="TM0106 family RecB-like putative nuclease"/>
    <property type="match status" value="1"/>
</dbReference>
<evidence type="ECO:0000259" key="7">
    <source>
        <dbReference type="Pfam" id="PF13482"/>
    </source>
</evidence>
<dbReference type="InterPro" id="IPR038720">
    <property type="entry name" value="YprB_RNase_H-like_dom"/>
</dbReference>
<keyword evidence="4" id="KW-0067">ATP-binding</keyword>
<dbReference type="InterPro" id="IPR012337">
    <property type="entry name" value="RNaseH-like_sf"/>
</dbReference>
<dbReference type="Pfam" id="PF12705">
    <property type="entry name" value="PDDEXK_1"/>
    <property type="match status" value="1"/>
</dbReference>
<evidence type="ECO:0000313" key="8">
    <source>
        <dbReference type="EMBL" id="TDP74731.1"/>
    </source>
</evidence>
<dbReference type="InterPro" id="IPR041679">
    <property type="entry name" value="DNA2/NAM7-like_C"/>
</dbReference>
<evidence type="ECO:0008006" key="10">
    <source>
        <dbReference type="Google" id="ProtNLM"/>
    </source>
</evidence>
<keyword evidence="2" id="KW-0378">Hydrolase</keyword>
<dbReference type="CDD" id="cd17934">
    <property type="entry name" value="DEXXQc_Upf1-like"/>
    <property type="match status" value="1"/>
</dbReference>
<dbReference type="Pfam" id="PF13604">
    <property type="entry name" value="AAA_30"/>
    <property type="match status" value="1"/>
</dbReference>
<proteinExistence type="predicted"/>